<feature type="transmembrane region" description="Helical" evidence="1">
    <location>
        <begin position="95"/>
        <end position="118"/>
    </location>
</feature>
<name>A0A563DYF1_9MICO</name>
<accession>A0A563DYF1</accession>
<dbReference type="EMBL" id="VCQV01000023">
    <property type="protein sequence ID" value="TWP35002.1"/>
    <property type="molecule type" value="Genomic_DNA"/>
</dbReference>
<dbReference type="RefSeq" id="WP_146318167.1">
    <property type="nucleotide sequence ID" value="NZ_VCQV01000023.1"/>
</dbReference>
<keyword evidence="1" id="KW-0472">Membrane</keyword>
<keyword evidence="3" id="KW-1185">Reference proteome</keyword>
<dbReference type="Proteomes" id="UP000320244">
    <property type="component" value="Unassembled WGS sequence"/>
</dbReference>
<reference evidence="2 3" key="1">
    <citation type="submission" date="2019-05" db="EMBL/GenBank/DDBJ databases">
        <authorList>
            <person name="Lee S.D."/>
        </authorList>
    </citation>
    <scope>NUCLEOTIDE SEQUENCE [LARGE SCALE GENOMIC DNA]</scope>
    <source>
        <strain evidence="2 3">C5-26</strain>
    </source>
</reference>
<gene>
    <name evidence="2" type="ORF">FGL98_15795</name>
</gene>
<feature type="transmembrane region" description="Helical" evidence="1">
    <location>
        <begin position="166"/>
        <end position="189"/>
    </location>
</feature>
<reference evidence="2 3" key="2">
    <citation type="submission" date="2019-08" db="EMBL/GenBank/DDBJ databases">
        <title>Jejuicoccus antrihumi gen. nov., sp. nov., a new member of the family Dermacoccaceae isolated from a cave.</title>
        <authorList>
            <person name="Schumann P."/>
            <person name="Kim I.S."/>
        </authorList>
    </citation>
    <scope>NUCLEOTIDE SEQUENCE [LARGE SCALE GENOMIC DNA]</scope>
    <source>
        <strain evidence="2 3">C5-26</strain>
    </source>
</reference>
<evidence type="ECO:0000313" key="2">
    <source>
        <dbReference type="EMBL" id="TWP35002.1"/>
    </source>
</evidence>
<evidence type="ECO:0000313" key="3">
    <source>
        <dbReference type="Proteomes" id="UP000320244"/>
    </source>
</evidence>
<feature type="transmembrane region" description="Helical" evidence="1">
    <location>
        <begin position="65"/>
        <end position="83"/>
    </location>
</feature>
<feature type="transmembrane region" description="Helical" evidence="1">
    <location>
        <begin position="20"/>
        <end position="44"/>
    </location>
</feature>
<comment type="caution">
    <text evidence="2">The sequence shown here is derived from an EMBL/GenBank/DDBJ whole genome shotgun (WGS) entry which is preliminary data.</text>
</comment>
<proteinExistence type="predicted"/>
<keyword evidence="1" id="KW-0812">Transmembrane</keyword>
<feature type="transmembrane region" description="Helical" evidence="1">
    <location>
        <begin position="139"/>
        <end position="160"/>
    </location>
</feature>
<evidence type="ECO:0000256" key="1">
    <source>
        <dbReference type="SAM" id="Phobius"/>
    </source>
</evidence>
<organism evidence="2 3">
    <name type="scientific">Leekyejoonella antrihumi</name>
    <dbReference type="NCBI Taxonomy" id="1660198"/>
    <lineage>
        <taxon>Bacteria</taxon>
        <taxon>Bacillati</taxon>
        <taxon>Actinomycetota</taxon>
        <taxon>Actinomycetes</taxon>
        <taxon>Micrococcales</taxon>
        <taxon>Dermacoccaceae</taxon>
        <taxon>Leekyejoonella</taxon>
    </lineage>
</organism>
<dbReference type="AlphaFoldDB" id="A0A563DYF1"/>
<keyword evidence="1" id="KW-1133">Transmembrane helix</keyword>
<protein>
    <submittedName>
        <fullName evidence="2">Uncharacterized protein</fullName>
    </submittedName>
</protein>
<sequence length="201" mass="20455">MNRALLDPPSAGTSSSVRTLLGIADVLFFLGWALVLLGAASVVFRIVVPAVRARAWTSLRPLMPTLTLGLIEAIGLLWLGIASNNRAEQVAHPSGLFITATVLWLIGFAAFICCLGIGPALALSRLEPGAAELRNPTRLTAAVALTLAALTGCSLAAALIAGDATLANSAIPVAVALAVGCLASLTAIVSSSRGIHALRST</sequence>